<dbReference type="STRING" id="121292.AU252_00500"/>
<dbReference type="GO" id="GO:0016787">
    <property type="term" value="F:hydrolase activity"/>
    <property type="evidence" value="ECO:0007669"/>
    <property type="project" value="UniProtKB-KW"/>
</dbReference>
<dbReference type="PANTHER" id="PTHR43798:SF31">
    <property type="entry name" value="AB HYDROLASE SUPERFAMILY PROTEIN YCLE"/>
    <property type="match status" value="1"/>
</dbReference>
<keyword evidence="1" id="KW-0378">Hydrolase</keyword>
<organism evidence="3">
    <name type="scientific">Pseudarthrobacter sulfonivorans</name>
    <dbReference type="NCBI Taxonomy" id="121292"/>
    <lineage>
        <taxon>Bacteria</taxon>
        <taxon>Bacillati</taxon>
        <taxon>Actinomycetota</taxon>
        <taxon>Actinomycetes</taxon>
        <taxon>Micrococcales</taxon>
        <taxon>Micrococcaceae</taxon>
        <taxon>Pseudarthrobacter</taxon>
    </lineage>
</organism>
<dbReference type="InterPro" id="IPR000073">
    <property type="entry name" value="AB_hydrolase_1"/>
</dbReference>
<reference evidence="3 4" key="1">
    <citation type="submission" date="2015-12" db="EMBL/GenBank/DDBJ databases">
        <authorList>
            <person name="Shamseldin A."/>
            <person name="Moawad H."/>
            <person name="Abd El-Rahim W.M."/>
            <person name="Sadowsky M.J."/>
        </authorList>
    </citation>
    <scope>NUCLEOTIDE SEQUENCE [LARGE SCALE GENOMIC DNA]</scope>
    <source>
        <strain evidence="3 4">Ar51</strain>
    </source>
</reference>
<evidence type="ECO:0000313" key="4">
    <source>
        <dbReference type="Proteomes" id="UP000065151"/>
    </source>
</evidence>
<dbReference type="PANTHER" id="PTHR43798">
    <property type="entry name" value="MONOACYLGLYCEROL LIPASE"/>
    <property type="match status" value="1"/>
</dbReference>
<dbReference type="Pfam" id="PF12697">
    <property type="entry name" value="Abhydrolase_6"/>
    <property type="match status" value="1"/>
</dbReference>
<dbReference type="GO" id="GO:0016020">
    <property type="term" value="C:membrane"/>
    <property type="evidence" value="ECO:0007669"/>
    <property type="project" value="TreeGrafter"/>
</dbReference>
<name>A0A0U3QJN4_9MICC</name>
<dbReference type="EMBL" id="CP013747">
    <property type="protein sequence ID" value="ALV39829.1"/>
    <property type="molecule type" value="Genomic_DNA"/>
</dbReference>
<dbReference type="Proteomes" id="UP000065151">
    <property type="component" value="Chromosome"/>
</dbReference>
<dbReference type="Gene3D" id="3.40.50.1820">
    <property type="entry name" value="alpha/beta hydrolase"/>
    <property type="match status" value="1"/>
</dbReference>
<dbReference type="AlphaFoldDB" id="A0A0U3QJN4"/>
<evidence type="ECO:0000256" key="1">
    <source>
        <dbReference type="ARBA" id="ARBA00022801"/>
    </source>
</evidence>
<dbReference type="SUPFAM" id="SSF53474">
    <property type="entry name" value="alpha/beta-Hydrolases"/>
    <property type="match status" value="1"/>
</dbReference>
<feature type="domain" description="AB hydrolase-1" evidence="2">
    <location>
        <begin position="33"/>
        <end position="265"/>
    </location>
</feature>
<proteinExistence type="predicted"/>
<dbReference type="KEGG" id="psul:AU252_00500"/>
<dbReference type="InterPro" id="IPR050266">
    <property type="entry name" value="AB_hydrolase_sf"/>
</dbReference>
<sequence>MPKEAQLADHEKSFRTTDGVRLVYDDHGTGPAVLLVHGFTCRAEHWAFQREALVAAGYRTLALDLRFHGRSESPTSGQRVSRLGKDVGELIEHLELDAVALVGHSLGVSVCLAYFDLFGTDRVRAFAAIDQSPKIINDESWAWGVRSVEWANVWDCVNGRYQWGNPSFEPPMPAHVGQLLAEVGGLTDFPPGAVLQLMVDHFTADWRDVVSRVNVPSWVATGHFSPSFPLEGMKWLAETLPDSHLSVFENSGHCPHWNEPEAFNREMIAFLQAALR</sequence>
<dbReference type="InterPro" id="IPR029058">
    <property type="entry name" value="AB_hydrolase_fold"/>
</dbReference>
<evidence type="ECO:0000313" key="3">
    <source>
        <dbReference type="EMBL" id="ALV39829.1"/>
    </source>
</evidence>
<gene>
    <name evidence="3" type="ORF">AU252_00500</name>
</gene>
<evidence type="ECO:0000259" key="2">
    <source>
        <dbReference type="Pfam" id="PF12697"/>
    </source>
</evidence>
<protein>
    <recommendedName>
        <fullName evidence="2">AB hydrolase-1 domain-containing protein</fullName>
    </recommendedName>
</protein>
<accession>A0A0U3QJN4</accession>